<keyword evidence="3" id="KW-1185">Reference proteome</keyword>
<feature type="region of interest" description="Disordered" evidence="1">
    <location>
        <begin position="56"/>
        <end position="89"/>
    </location>
</feature>
<evidence type="ECO:0000256" key="1">
    <source>
        <dbReference type="SAM" id="MobiDB-lite"/>
    </source>
</evidence>
<proteinExistence type="predicted"/>
<protein>
    <submittedName>
        <fullName evidence="2">Uncharacterized protein</fullName>
    </submittedName>
</protein>
<reference evidence="2" key="1">
    <citation type="submission" date="2022-04" db="EMBL/GenBank/DDBJ databases">
        <title>Carnegiea gigantea Genome sequencing and assembly v2.</title>
        <authorList>
            <person name="Copetti D."/>
            <person name="Sanderson M.J."/>
            <person name="Burquez A."/>
            <person name="Wojciechowski M.F."/>
        </authorList>
    </citation>
    <scope>NUCLEOTIDE SEQUENCE</scope>
    <source>
        <strain evidence="2">SGP5-SGP5p</strain>
        <tissue evidence="2">Aerial part</tissue>
    </source>
</reference>
<comment type="caution">
    <text evidence="2">The sequence shown here is derived from an EMBL/GenBank/DDBJ whole genome shotgun (WGS) entry which is preliminary data.</text>
</comment>
<evidence type="ECO:0000313" key="2">
    <source>
        <dbReference type="EMBL" id="KAJ8428343.1"/>
    </source>
</evidence>
<evidence type="ECO:0000313" key="3">
    <source>
        <dbReference type="Proteomes" id="UP001153076"/>
    </source>
</evidence>
<dbReference type="Proteomes" id="UP001153076">
    <property type="component" value="Unassembled WGS sequence"/>
</dbReference>
<name>A0A9Q1JP24_9CARY</name>
<organism evidence="2 3">
    <name type="scientific">Carnegiea gigantea</name>
    <dbReference type="NCBI Taxonomy" id="171969"/>
    <lineage>
        <taxon>Eukaryota</taxon>
        <taxon>Viridiplantae</taxon>
        <taxon>Streptophyta</taxon>
        <taxon>Embryophyta</taxon>
        <taxon>Tracheophyta</taxon>
        <taxon>Spermatophyta</taxon>
        <taxon>Magnoliopsida</taxon>
        <taxon>eudicotyledons</taxon>
        <taxon>Gunneridae</taxon>
        <taxon>Pentapetalae</taxon>
        <taxon>Caryophyllales</taxon>
        <taxon>Cactineae</taxon>
        <taxon>Cactaceae</taxon>
        <taxon>Cactoideae</taxon>
        <taxon>Echinocereeae</taxon>
        <taxon>Carnegiea</taxon>
    </lineage>
</organism>
<dbReference type="EMBL" id="JAKOGI010001019">
    <property type="protein sequence ID" value="KAJ8428343.1"/>
    <property type="molecule type" value="Genomic_DNA"/>
</dbReference>
<gene>
    <name evidence="2" type="ORF">Cgig2_002756</name>
</gene>
<feature type="compositionally biased region" description="Basic residues" evidence="1">
    <location>
        <begin position="77"/>
        <end position="89"/>
    </location>
</feature>
<dbReference type="AlphaFoldDB" id="A0A9Q1JP24"/>
<sequence>MEEKVESWKTGTPTVGMMVKQILQRGDYGEEFKRDFVINDDYFVKILKSLAYKKEKQRPMVSHSKPQTTDAVERKNKDKKKFPEKHGRGKRINKMDHQTWPSASPATAIARVWKMLEIIEEDVRATLPLPMDTLEVRVVSTCEPKNKYSKLLERWRRILNHGRIGTPKVRMMVEQILQRGDHGSMNDDRFFIRLKSLWMLTK</sequence>
<accession>A0A9Q1JP24</accession>